<keyword evidence="1" id="KW-0732">Signal</keyword>
<organism evidence="4 5">
    <name type="scientific">Bradyrhizobium hipponense</name>
    <dbReference type="NCBI Taxonomy" id="2605638"/>
    <lineage>
        <taxon>Bacteria</taxon>
        <taxon>Pseudomonadati</taxon>
        <taxon>Pseudomonadota</taxon>
        <taxon>Alphaproteobacteria</taxon>
        <taxon>Hyphomicrobiales</taxon>
        <taxon>Nitrobacteraceae</taxon>
        <taxon>Bradyrhizobium</taxon>
    </lineage>
</organism>
<dbReference type="InterPro" id="IPR051829">
    <property type="entry name" value="Multiheme_Cytochr_ET"/>
</dbReference>
<dbReference type="InterPro" id="IPR023155">
    <property type="entry name" value="Cyt_c-552/4"/>
</dbReference>
<dbReference type="Pfam" id="PF13435">
    <property type="entry name" value="Cytochrome_C554"/>
    <property type="match status" value="1"/>
</dbReference>
<accession>A0A5S4YSZ3</accession>
<sequence>MIPRSLKLCDATILDKPSSRNLMGVSRTHLRVIGFLLCLSSGIALAEERLPTHFWRQPLAPQGEAPRTWSTEERSLAPESCGGCHSDKLEEWRTSFHAKAFSPGLVGQLLTYDAGDSAACMECHAPLAEQRQAFEAARRRAETEPGAGHGLADAGNSCGGCHLRGHRRFGPPQRETGAVGQSDASAPHGGVMRVPEFEKSEFCAACHQFPQSQAINGKPLENTLVEWKQSPAARSGTTCQSCHMPERKHLWRGIHDPDMVRSGLTPEFVAEHATARFRLTSTRIGHAFPTYVTPKVMMKGLALDEAGEPVPRSEVSHVIQRQVESVDGDWIERSDTRLLPGQSAMLEIAWPKSGRVKFWLEIYPDDFYHQHVYSNLLRELAADSAAAKLIAEADRTAQGSHFTLFETTVQRP</sequence>
<dbReference type="InterPro" id="IPR036280">
    <property type="entry name" value="Multihaem_cyt_sf"/>
</dbReference>
<dbReference type="Proteomes" id="UP000324797">
    <property type="component" value="Unassembled WGS sequence"/>
</dbReference>
<feature type="domain" description="Cytochrome c-552/4" evidence="3">
    <location>
        <begin position="81"/>
        <end position="140"/>
    </location>
</feature>
<dbReference type="EMBL" id="VSTH01000018">
    <property type="protein sequence ID" value="TYO67511.1"/>
    <property type="molecule type" value="Genomic_DNA"/>
</dbReference>
<proteinExistence type="predicted"/>
<evidence type="ECO:0000313" key="4">
    <source>
        <dbReference type="EMBL" id="TYO67511.1"/>
    </source>
</evidence>
<dbReference type="PANTHER" id="PTHR35038">
    <property type="entry name" value="DISSIMILATORY SULFITE REDUCTASE SIRA"/>
    <property type="match status" value="1"/>
</dbReference>
<dbReference type="SUPFAM" id="SSF48695">
    <property type="entry name" value="Multiheme cytochromes"/>
    <property type="match status" value="1"/>
</dbReference>
<dbReference type="AlphaFoldDB" id="A0A5S4YSZ3"/>
<evidence type="ECO:0000256" key="2">
    <source>
        <dbReference type="SAM" id="MobiDB-lite"/>
    </source>
</evidence>
<reference evidence="4 5" key="1">
    <citation type="submission" date="2019-08" db="EMBL/GenBank/DDBJ databases">
        <title>Bradyrhizobium hipponensis sp. nov., a rhizobium isolated from a Lupinus angustifolius root nodule in Tunisia.</title>
        <authorList>
            <person name="Off K."/>
            <person name="Rejili M."/>
            <person name="Mars M."/>
            <person name="Brachmann A."/>
            <person name="Marin M."/>
        </authorList>
    </citation>
    <scope>NUCLEOTIDE SEQUENCE [LARGE SCALE GENOMIC DNA]</scope>
    <source>
        <strain evidence="5">aSej3</strain>
    </source>
</reference>
<name>A0A5S4YSZ3_9BRAD</name>
<gene>
    <name evidence="4" type="ORF">FXV83_05960</name>
</gene>
<keyword evidence="5" id="KW-1185">Reference proteome</keyword>
<evidence type="ECO:0000313" key="5">
    <source>
        <dbReference type="Proteomes" id="UP000324797"/>
    </source>
</evidence>
<dbReference type="GO" id="GO:0016491">
    <property type="term" value="F:oxidoreductase activity"/>
    <property type="evidence" value="ECO:0007669"/>
    <property type="project" value="TreeGrafter"/>
</dbReference>
<evidence type="ECO:0000256" key="1">
    <source>
        <dbReference type="ARBA" id="ARBA00022729"/>
    </source>
</evidence>
<evidence type="ECO:0000259" key="3">
    <source>
        <dbReference type="Pfam" id="PF13435"/>
    </source>
</evidence>
<dbReference type="Gene3D" id="1.10.1130.10">
    <property type="entry name" value="Flavocytochrome C3, Chain A"/>
    <property type="match status" value="1"/>
</dbReference>
<dbReference type="PANTHER" id="PTHR35038:SF8">
    <property type="entry name" value="C-TYPE POLYHEME CYTOCHROME OMCC"/>
    <property type="match status" value="1"/>
</dbReference>
<feature type="region of interest" description="Disordered" evidence="2">
    <location>
        <begin position="170"/>
        <end position="190"/>
    </location>
</feature>
<comment type="caution">
    <text evidence="4">The sequence shown here is derived from an EMBL/GenBank/DDBJ whole genome shotgun (WGS) entry which is preliminary data.</text>
</comment>
<protein>
    <recommendedName>
        <fullName evidence="3">Cytochrome c-552/4 domain-containing protein</fullName>
    </recommendedName>
</protein>